<dbReference type="OrthoDB" id="7330654at2"/>
<evidence type="ECO:0000256" key="2">
    <source>
        <dbReference type="ARBA" id="ARBA00022679"/>
    </source>
</evidence>
<evidence type="ECO:0000256" key="1">
    <source>
        <dbReference type="ARBA" id="ARBA00006383"/>
    </source>
</evidence>
<accession>U4KL72</accession>
<dbReference type="InterPro" id="IPR003679">
    <property type="entry name" value="Amioglycoside_AcTrfase"/>
</dbReference>
<dbReference type="HOGENOM" id="CLU_060091_0_0_14"/>
<gene>
    <name evidence="5" type="ORF">BN85409210</name>
</gene>
<dbReference type="InterPro" id="IPR028345">
    <property type="entry name" value="Antibiotic_NAT-like"/>
</dbReference>
<dbReference type="EMBL" id="FO681347">
    <property type="protein sequence ID" value="CCV64498.1"/>
    <property type="molecule type" value="Genomic_DNA"/>
</dbReference>
<dbReference type="Proteomes" id="UP000032740">
    <property type="component" value="Chromosome"/>
</dbReference>
<sequence length="267" mass="29954">MILNEMIKNTSEPQTIDTLVESLKKLGLYQGDTVIVHASLSKIGYVIGGIETLFKAILKVVGALGTIIVPTQTMDNSDPKNWQNPAVPESWHDKIRELIPAYDKKTTPTRSMGKFAEYIRNYPGTERSSHPQVSFAAFGFHAKKIVKTHVLTPKFGMQTPLGALYNLDDVKILMIGTDATTNTSLHLAEALSTKYKVKETSGCAMNIDNKRQWVTYEDKAYDSDQFVEIETEFLKKHKVNTITLGLAETKLYQFKKIVDFAVGYLDK</sequence>
<dbReference type="RefSeq" id="WP_026660111.1">
    <property type="nucleotide sequence ID" value="NC_022538.1"/>
</dbReference>
<evidence type="ECO:0000313" key="5">
    <source>
        <dbReference type="EMBL" id="CCV64498.1"/>
    </source>
</evidence>
<dbReference type="PANTHER" id="PTHR11104:SF0">
    <property type="entry name" value="SPBETA PROPHAGE-DERIVED AMINOGLYCOSIDE N(3')-ACETYLTRANSFERASE-LIKE PROTEIN YOKD"/>
    <property type="match status" value="1"/>
</dbReference>
<evidence type="ECO:0000256" key="3">
    <source>
        <dbReference type="ARBA" id="ARBA00023315"/>
    </source>
</evidence>
<reference evidence="5 6" key="1">
    <citation type="journal article" date="2013" name="J. Mol. Microbiol. Biotechnol.">
        <title>Analysis of the Complete Genomes of Acholeplasma brassicae , A. palmae and A. laidlawii and Their Comparison to the Obligate Parasites from ' Candidatus Phytoplasma'.</title>
        <authorList>
            <person name="Kube M."/>
            <person name="Siewert C."/>
            <person name="Migdoll A.M."/>
            <person name="Duduk B."/>
            <person name="Holz S."/>
            <person name="Rabus R."/>
            <person name="Seemuller E."/>
            <person name="Mitrovic J."/>
            <person name="Muller I."/>
            <person name="Buttner C."/>
            <person name="Reinhardt R."/>
        </authorList>
    </citation>
    <scope>NUCLEOTIDE SEQUENCE [LARGE SCALE GENOMIC DNA]</scope>
    <source>
        <strain evidence="5 6">J233</strain>
    </source>
</reference>
<keyword evidence="3 4" id="KW-0012">Acyltransferase</keyword>
<evidence type="ECO:0000256" key="4">
    <source>
        <dbReference type="RuleBase" id="RU365031"/>
    </source>
</evidence>
<dbReference type="AlphaFoldDB" id="U4KL72"/>
<dbReference type="SUPFAM" id="SSF110710">
    <property type="entry name" value="TTHA0583/YokD-like"/>
    <property type="match status" value="1"/>
</dbReference>
<comment type="similarity">
    <text evidence="1 4">Belongs to the antibiotic N-acetyltransferase family.</text>
</comment>
<keyword evidence="6" id="KW-1185">Reference proteome</keyword>
<dbReference type="STRING" id="1318466.BN85409210"/>
<keyword evidence="2 4" id="KW-0808">Transferase</keyword>
<evidence type="ECO:0000313" key="6">
    <source>
        <dbReference type="Proteomes" id="UP000032740"/>
    </source>
</evidence>
<dbReference type="KEGG" id="apal:BN85409210"/>
<dbReference type="EC" id="2.3.1.-" evidence="4"/>
<dbReference type="Pfam" id="PF02522">
    <property type="entry name" value="Antibiotic_NAT"/>
    <property type="match status" value="1"/>
</dbReference>
<keyword evidence="4" id="KW-0046">Antibiotic resistance</keyword>
<name>U4KL72_ALTPJ</name>
<dbReference type="PANTHER" id="PTHR11104">
    <property type="entry name" value="AMINOGLYCOSIDE N3-ACETYLTRANSFERASE"/>
    <property type="match status" value="1"/>
</dbReference>
<protein>
    <recommendedName>
        <fullName evidence="4">Aminoglycoside N(3)-acetyltransferase</fullName>
        <ecNumber evidence="4">2.3.1.-</ecNumber>
    </recommendedName>
</protein>
<organism evidence="5 6">
    <name type="scientific">Alteracholeplasma palmae (strain ATCC 49389 / J233)</name>
    <name type="common">Acholeplasma palmae</name>
    <dbReference type="NCBI Taxonomy" id="1318466"/>
    <lineage>
        <taxon>Bacteria</taxon>
        <taxon>Bacillati</taxon>
        <taxon>Mycoplasmatota</taxon>
        <taxon>Mollicutes</taxon>
        <taxon>Acholeplasmatales</taxon>
        <taxon>Acholeplasmataceae</taxon>
        <taxon>Acholeplasma</taxon>
    </lineage>
</organism>
<dbReference type="GO" id="GO:0046677">
    <property type="term" value="P:response to antibiotic"/>
    <property type="evidence" value="ECO:0007669"/>
    <property type="project" value="UniProtKB-KW"/>
</dbReference>
<dbReference type="GO" id="GO:0046353">
    <property type="term" value="F:aminoglycoside 3-N-acetyltransferase activity"/>
    <property type="evidence" value="ECO:0007669"/>
    <property type="project" value="UniProtKB-EC"/>
</dbReference>
<comment type="catalytic activity">
    <reaction evidence="4">
        <text>a 2-deoxystreptamine antibiotic + acetyl-CoA = an N(3)-acetyl-2-deoxystreptamine antibiotic + CoA + H(+)</text>
        <dbReference type="Rhea" id="RHEA:12665"/>
        <dbReference type="ChEBI" id="CHEBI:15378"/>
        <dbReference type="ChEBI" id="CHEBI:57287"/>
        <dbReference type="ChEBI" id="CHEBI:57288"/>
        <dbReference type="ChEBI" id="CHEBI:57921"/>
        <dbReference type="ChEBI" id="CHEBI:77452"/>
        <dbReference type="EC" id="2.3.1.81"/>
    </reaction>
</comment>
<proteinExistence type="inferred from homology"/>